<reference evidence="2" key="1">
    <citation type="journal article" date="2023" name="Comput. Struct. Biotechnol. J.">
        <title>Discovery of a novel marine Bacteroidetes with a rich repertoire of carbohydrate-active enzymes.</title>
        <authorList>
            <person name="Chen B."/>
            <person name="Liu G."/>
            <person name="Chen Q."/>
            <person name="Wang H."/>
            <person name="Liu L."/>
            <person name="Tang K."/>
        </authorList>
    </citation>
    <scope>NUCLEOTIDE SEQUENCE</scope>
    <source>
        <strain evidence="2">TK19036</strain>
    </source>
</reference>
<reference evidence="2" key="2">
    <citation type="journal article" date="2024" name="Antonie Van Leeuwenhoek">
        <title>Roseihalotalea indica gen. nov., sp. nov., a halophilic Bacteroidetes from mesopelagic Southwest Indian Ocean with higher carbohydrate metabolic potential.</title>
        <authorList>
            <person name="Chen B."/>
            <person name="Zhang M."/>
            <person name="Lin D."/>
            <person name="Ye J."/>
            <person name="Tang K."/>
        </authorList>
    </citation>
    <scope>NUCLEOTIDE SEQUENCE</scope>
    <source>
        <strain evidence="2">TK19036</strain>
    </source>
</reference>
<gene>
    <name evidence="2" type="ORF">K4G66_00670</name>
</gene>
<accession>A0AA49GLT8</accession>
<dbReference type="EMBL" id="CP120682">
    <property type="protein sequence ID" value="WKN37220.1"/>
    <property type="molecule type" value="Genomic_DNA"/>
</dbReference>
<evidence type="ECO:0000256" key="1">
    <source>
        <dbReference type="SAM" id="Phobius"/>
    </source>
</evidence>
<feature type="transmembrane region" description="Helical" evidence="1">
    <location>
        <begin position="152"/>
        <end position="170"/>
    </location>
</feature>
<evidence type="ECO:0000313" key="2">
    <source>
        <dbReference type="EMBL" id="WKN37220.1"/>
    </source>
</evidence>
<feature type="transmembrane region" description="Helical" evidence="1">
    <location>
        <begin position="46"/>
        <end position="79"/>
    </location>
</feature>
<name>A0AA49GLT8_9BACT</name>
<proteinExistence type="predicted"/>
<feature type="transmembrane region" description="Helical" evidence="1">
    <location>
        <begin position="118"/>
        <end position="140"/>
    </location>
</feature>
<protein>
    <recommendedName>
        <fullName evidence="3">ECF transporter S component</fullName>
    </recommendedName>
</protein>
<feature type="transmembrane region" description="Helical" evidence="1">
    <location>
        <begin position="85"/>
        <end position="106"/>
    </location>
</feature>
<evidence type="ECO:0008006" key="3">
    <source>
        <dbReference type="Google" id="ProtNLM"/>
    </source>
</evidence>
<feature type="transmembrane region" description="Helical" evidence="1">
    <location>
        <begin position="12"/>
        <end position="34"/>
    </location>
</feature>
<sequence>MNYTNSLSLTRIPLKATFVLLAIACILPFLIHLIPPVQGTPVGAILLPMFYIPFIAVVFFSLPVGVIVAGLAPLINFLITGNPQWQILVVLSFELIIFALIAHRLLQVKGIAWLAAPLSYMLTKVVSSVLLFVIPLVGGVEPAQFFMNSVSNAWPGLIVLAIINIVVLRYQQRLV</sequence>
<dbReference type="AlphaFoldDB" id="A0AA49GLT8"/>
<keyword evidence="1" id="KW-0812">Transmembrane</keyword>
<organism evidence="2">
    <name type="scientific">Roseihalotalea indica</name>
    <dbReference type="NCBI Taxonomy" id="2867963"/>
    <lineage>
        <taxon>Bacteria</taxon>
        <taxon>Pseudomonadati</taxon>
        <taxon>Bacteroidota</taxon>
        <taxon>Cytophagia</taxon>
        <taxon>Cytophagales</taxon>
        <taxon>Catalimonadaceae</taxon>
        <taxon>Roseihalotalea</taxon>
    </lineage>
</organism>
<keyword evidence="1" id="KW-1133">Transmembrane helix</keyword>
<keyword evidence="1" id="KW-0472">Membrane</keyword>